<dbReference type="InterPro" id="IPR033614">
    <property type="entry name" value="RASSF1-6"/>
</dbReference>
<dbReference type="GO" id="GO:0007165">
    <property type="term" value="P:signal transduction"/>
    <property type="evidence" value="ECO:0007669"/>
    <property type="project" value="InterPro"/>
</dbReference>
<dbReference type="OrthoDB" id="9976881at2759"/>
<accession>A0A7R9MHI7</accession>
<evidence type="ECO:0000259" key="1">
    <source>
        <dbReference type="PROSITE" id="PS50200"/>
    </source>
</evidence>
<dbReference type="CDD" id="cd21886">
    <property type="entry name" value="SARAH_RASSF2-like"/>
    <property type="match status" value="1"/>
</dbReference>
<evidence type="ECO:0000313" key="3">
    <source>
        <dbReference type="EMBL" id="CAD7660363.1"/>
    </source>
</evidence>
<organism evidence="3">
    <name type="scientific">Oppiella nova</name>
    <dbReference type="NCBI Taxonomy" id="334625"/>
    <lineage>
        <taxon>Eukaryota</taxon>
        <taxon>Metazoa</taxon>
        <taxon>Ecdysozoa</taxon>
        <taxon>Arthropoda</taxon>
        <taxon>Chelicerata</taxon>
        <taxon>Arachnida</taxon>
        <taxon>Acari</taxon>
        <taxon>Acariformes</taxon>
        <taxon>Sarcoptiformes</taxon>
        <taxon>Oribatida</taxon>
        <taxon>Brachypylina</taxon>
        <taxon>Oppioidea</taxon>
        <taxon>Oppiidae</taxon>
        <taxon>Oppiella</taxon>
    </lineage>
</organism>
<proteinExistence type="predicted"/>
<dbReference type="Proteomes" id="UP000728032">
    <property type="component" value="Unassembled WGS sequence"/>
</dbReference>
<dbReference type="EMBL" id="CAJPVJ010020015">
    <property type="protein sequence ID" value="CAG2177501.1"/>
    <property type="molecule type" value="Genomic_DNA"/>
</dbReference>
<dbReference type="EMBL" id="OC934840">
    <property type="protein sequence ID" value="CAD7660363.1"/>
    <property type="molecule type" value="Genomic_DNA"/>
</dbReference>
<name>A0A7R9MHI7_9ACAR</name>
<dbReference type="InterPro" id="IPR000159">
    <property type="entry name" value="RA_dom"/>
</dbReference>
<feature type="domain" description="SARAH" evidence="2">
    <location>
        <begin position="51"/>
        <end position="98"/>
    </location>
</feature>
<dbReference type="PROSITE" id="PS50200">
    <property type="entry name" value="RA"/>
    <property type="match status" value="1"/>
</dbReference>
<evidence type="ECO:0000259" key="2">
    <source>
        <dbReference type="PROSITE" id="PS50951"/>
    </source>
</evidence>
<sequence length="100" mass="11935">FSLFVLRDNGECKRLQDNEFPLITRVMLGPNESAAKVFIFNKNKDEISSEVAQYLRLSNPELQMFLKKFEEEEIREINKLKKRFADVKKWIKLRLKELEA</sequence>
<protein>
    <submittedName>
        <fullName evidence="3">Uncharacterized protein</fullName>
    </submittedName>
</protein>
<dbReference type="Pfam" id="PF16517">
    <property type="entry name" value="Nore1-SARAH"/>
    <property type="match status" value="1"/>
</dbReference>
<dbReference type="PROSITE" id="PS50951">
    <property type="entry name" value="SARAH"/>
    <property type="match status" value="1"/>
</dbReference>
<feature type="domain" description="Ras-associating" evidence="1">
    <location>
        <begin position="1"/>
        <end position="45"/>
    </location>
</feature>
<keyword evidence="4" id="KW-1185">Reference proteome</keyword>
<feature type="non-terminal residue" evidence="3">
    <location>
        <position position="1"/>
    </location>
</feature>
<dbReference type="PANTHER" id="PTHR22738:SF15">
    <property type="entry name" value="LD40758P"/>
    <property type="match status" value="1"/>
</dbReference>
<dbReference type="AlphaFoldDB" id="A0A7R9MHI7"/>
<dbReference type="PANTHER" id="PTHR22738">
    <property type="entry name" value="RASSF"/>
    <property type="match status" value="1"/>
</dbReference>
<gene>
    <name evidence="3" type="ORF">ONB1V03_LOCUS16933</name>
</gene>
<evidence type="ECO:0000313" key="4">
    <source>
        <dbReference type="Proteomes" id="UP000728032"/>
    </source>
</evidence>
<reference evidence="3" key="1">
    <citation type="submission" date="2020-11" db="EMBL/GenBank/DDBJ databases">
        <authorList>
            <person name="Tran Van P."/>
        </authorList>
    </citation>
    <scope>NUCLEOTIDE SEQUENCE</scope>
</reference>
<dbReference type="InterPro" id="IPR011524">
    <property type="entry name" value="SARAH_dom"/>
</dbReference>